<sequence>MFRKSLIATTLLFALFIQCDTENAPDCLKKAGDRTSIDLELNHFSSLNINNEFNVIISEAEHQRVTLTIGENLINDIDYFIIDESLTVSNQSGCLWARSYDFPTLHIFTPNLTSIVNNGSGKVSSTDTLHFQSLSISSENSSGDFDLLLNCNYLGVVNNDVSNFYISGECDLTWIAFASGDGRFEGENLKIRNANVTNRGSNDIIVNVSDSLSGSILSAGNIIMRNSKPGYIDIDDSNLGHLIDETN</sequence>
<protein>
    <submittedName>
        <fullName evidence="2">DUF2807 domain-containing protein</fullName>
    </submittedName>
</protein>
<dbReference type="Gene3D" id="2.160.20.120">
    <property type="match status" value="1"/>
</dbReference>
<dbReference type="InterPro" id="IPR021255">
    <property type="entry name" value="DUF2807"/>
</dbReference>
<reference evidence="2" key="1">
    <citation type="submission" date="2021-01" db="EMBL/GenBank/DDBJ databases">
        <title>Fulvivirga kasyanovii gen. nov., sp nov., a novel member of the phylum Bacteroidetes isolated from seawater in a mussel farm.</title>
        <authorList>
            <person name="Zhao L.-H."/>
            <person name="Wang Z.-J."/>
        </authorList>
    </citation>
    <scope>NUCLEOTIDE SEQUENCE</scope>
    <source>
        <strain evidence="2">2943</strain>
    </source>
</reference>
<evidence type="ECO:0000313" key="2">
    <source>
        <dbReference type="EMBL" id="MBL3656217.1"/>
    </source>
</evidence>
<evidence type="ECO:0000259" key="1">
    <source>
        <dbReference type="Pfam" id="PF10988"/>
    </source>
</evidence>
<proteinExistence type="predicted"/>
<feature type="domain" description="Putative auto-transporter adhesin head GIN" evidence="1">
    <location>
        <begin position="43"/>
        <end position="226"/>
    </location>
</feature>
<dbReference type="Pfam" id="PF10988">
    <property type="entry name" value="DUF2807"/>
    <property type="match status" value="1"/>
</dbReference>
<gene>
    <name evidence="2" type="ORF">JL102_08750</name>
</gene>
<organism evidence="2 3">
    <name type="scientific">Fulvivirga sediminis</name>
    <dbReference type="NCBI Taxonomy" id="2803949"/>
    <lineage>
        <taxon>Bacteria</taxon>
        <taxon>Pseudomonadati</taxon>
        <taxon>Bacteroidota</taxon>
        <taxon>Cytophagia</taxon>
        <taxon>Cytophagales</taxon>
        <taxon>Fulvivirgaceae</taxon>
        <taxon>Fulvivirga</taxon>
    </lineage>
</organism>
<comment type="caution">
    <text evidence="2">The sequence shown here is derived from an EMBL/GenBank/DDBJ whole genome shotgun (WGS) entry which is preliminary data.</text>
</comment>
<name>A0A937K126_9BACT</name>
<dbReference type="EMBL" id="JAESIY010000004">
    <property type="protein sequence ID" value="MBL3656217.1"/>
    <property type="molecule type" value="Genomic_DNA"/>
</dbReference>
<evidence type="ECO:0000313" key="3">
    <source>
        <dbReference type="Proteomes" id="UP000659388"/>
    </source>
</evidence>
<accession>A0A937K126</accession>
<keyword evidence="3" id="KW-1185">Reference proteome</keyword>
<dbReference type="Proteomes" id="UP000659388">
    <property type="component" value="Unassembled WGS sequence"/>
</dbReference>
<dbReference type="AlphaFoldDB" id="A0A937K126"/>
<dbReference type="RefSeq" id="WP_202244007.1">
    <property type="nucleotide sequence ID" value="NZ_JAESIY010000004.1"/>
</dbReference>